<dbReference type="NCBIfam" id="NF038287">
    <property type="entry name" value="Amuc_1100_fam"/>
    <property type="match status" value="1"/>
</dbReference>
<keyword evidence="2" id="KW-1133">Transmembrane helix</keyword>
<dbReference type="InterPro" id="IPR048049">
    <property type="entry name" value="Amuc_1100-like"/>
</dbReference>
<comment type="caution">
    <text evidence="3">The sequence shown here is derived from an EMBL/GenBank/DDBJ whole genome shotgun (WGS) entry which is preliminary data.</text>
</comment>
<feature type="transmembrane region" description="Helical" evidence="2">
    <location>
        <begin position="9"/>
        <end position="29"/>
    </location>
</feature>
<keyword evidence="2" id="KW-0812">Transmembrane</keyword>
<keyword evidence="2" id="KW-0472">Membrane</keyword>
<evidence type="ECO:0000256" key="2">
    <source>
        <dbReference type="SAM" id="Phobius"/>
    </source>
</evidence>
<evidence type="ECO:0000313" key="4">
    <source>
        <dbReference type="Proteomes" id="UP001165653"/>
    </source>
</evidence>
<evidence type="ECO:0000313" key="3">
    <source>
        <dbReference type="EMBL" id="MCW1912889.1"/>
    </source>
</evidence>
<sequence length="334" mass="34875">MSWIQENRFAAGLGGITAVAAAGLIAWAVSAGNGYTKAKEEFDTTAQEVDKMVKGPVFPNDENLSEKEKAVKDYKESVSKLEQAFDKFRAPTPANIEPGDFNDAVKKALEAATKAITDAKGEVPADFFIGFEAYKDAPARKEATGILSYELEAISNLFASLAASGPAKVLNVTRPLLEEEEGKVFDGKGKSYRALPIEISFNGKEDVLRKFLSSLDDSGKFYYVIRSVRVVNEKLKAPTAADGQFKTEEAGAEGAAAAPAADPFGGAAAGGFVLPGEGDAAAPAAPDAAAPAPAPEAAAPAAGGSGVILQEVLGAEKINVFLRIDIIQFLDAKA</sequence>
<protein>
    <submittedName>
        <fullName evidence="3">Amuc_1100 family pilus-like protein</fullName>
    </submittedName>
</protein>
<proteinExistence type="predicted"/>
<accession>A0ABT3FZ68</accession>
<dbReference type="Proteomes" id="UP001165653">
    <property type="component" value="Unassembled WGS sequence"/>
</dbReference>
<organism evidence="3 4">
    <name type="scientific">Luteolibacter rhizosphaerae</name>
    <dbReference type="NCBI Taxonomy" id="2989719"/>
    <lineage>
        <taxon>Bacteria</taxon>
        <taxon>Pseudomonadati</taxon>
        <taxon>Verrucomicrobiota</taxon>
        <taxon>Verrucomicrobiia</taxon>
        <taxon>Verrucomicrobiales</taxon>
        <taxon>Verrucomicrobiaceae</taxon>
        <taxon>Luteolibacter</taxon>
    </lineage>
</organism>
<dbReference type="RefSeq" id="WP_264511765.1">
    <property type="nucleotide sequence ID" value="NZ_JAPDDR010000002.1"/>
</dbReference>
<reference evidence="3" key="1">
    <citation type="submission" date="2022-10" db="EMBL/GenBank/DDBJ databases">
        <title>Luteolibacter sp. GHJ8, whole genome shotgun sequencing project.</title>
        <authorList>
            <person name="Zhao G."/>
            <person name="Shen L."/>
        </authorList>
    </citation>
    <scope>NUCLEOTIDE SEQUENCE</scope>
    <source>
        <strain evidence="3">GHJ8</strain>
    </source>
</reference>
<name>A0ABT3FZ68_9BACT</name>
<feature type="coiled-coil region" evidence="1">
    <location>
        <begin position="64"/>
        <end position="122"/>
    </location>
</feature>
<keyword evidence="1" id="KW-0175">Coiled coil</keyword>
<evidence type="ECO:0000256" key="1">
    <source>
        <dbReference type="SAM" id="Coils"/>
    </source>
</evidence>
<keyword evidence="4" id="KW-1185">Reference proteome</keyword>
<gene>
    <name evidence="3" type="ORF">OJ996_04855</name>
</gene>
<dbReference type="EMBL" id="JAPDDR010000002">
    <property type="protein sequence ID" value="MCW1912889.1"/>
    <property type="molecule type" value="Genomic_DNA"/>
</dbReference>